<dbReference type="EMBL" id="OU466857">
    <property type="protein sequence ID" value="CAH2038857.1"/>
    <property type="molecule type" value="Genomic_DNA"/>
</dbReference>
<name>A0AAU9RIU7_THLAR</name>
<dbReference type="Proteomes" id="UP000836841">
    <property type="component" value="Chromosome 1"/>
</dbReference>
<evidence type="ECO:0000313" key="3">
    <source>
        <dbReference type="Proteomes" id="UP000836841"/>
    </source>
</evidence>
<organism evidence="2 3">
    <name type="scientific">Thlaspi arvense</name>
    <name type="common">Field penny-cress</name>
    <dbReference type="NCBI Taxonomy" id="13288"/>
    <lineage>
        <taxon>Eukaryota</taxon>
        <taxon>Viridiplantae</taxon>
        <taxon>Streptophyta</taxon>
        <taxon>Embryophyta</taxon>
        <taxon>Tracheophyta</taxon>
        <taxon>Spermatophyta</taxon>
        <taxon>Magnoliopsida</taxon>
        <taxon>eudicotyledons</taxon>
        <taxon>Gunneridae</taxon>
        <taxon>Pentapetalae</taxon>
        <taxon>rosids</taxon>
        <taxon>malvids</taxon>
        <taxon>Brassicales</taxon>
        <taxon>Brassicaceae</taxon>
        <taxon>Thlaspideae</taxon>
        <taxon>Thlaspi</taxon>
    </lineage>
</organism>
<reference evidence="2 3" key="1">
    <citation type="submission" date="2022-03" db="EMBL/GenBank/DDBJ databases">
        <authorList>
            <person name="Nunn A."/>
            <person name="Chopra R."/>
            <person name="Nunn A."/>
            <person name="Contreras Garrido A."/>
        </authorList>
    </citation>
    <scope>NUCLEOTIDE SEQUENCE [LARGE SCALE GENOMIC DNA]</scope>
</reference>
<accession>A0AAU9RIU7</accession>
<feature type="region of interest" description="Disordered" evidence="1">
    <location>
        <begin position="122"/>
        <end position="153"/>
    </location>
</feature>
<sequence>MENHTTPPPPYELKLEHTLKHQPEAKDFIIDVDGTIFRKGSSSPLEEIFFSSKVDDFIWEDEDCPEKVELYEILVDAGVDEYEANILLINTIRYVCDNSPPDDEDYKGVFTLTMEVTLPPEPVELNHAGSEQTQSQEPIATTTTKTSEQQRHWLKPKPKIQKARYKIGADGASLVLSELEPCDQ</sequence>
<dbReference type="AlphaFoldDB" id="A0AAU9RIU7"/>
<feature type="compositionally biased region" description="Polar residues" evidence="1">
    <location>
        <begin position="129"/>
        <end position="147"/>
    </location>
</feature>
<protein>
    <submittedName>
        <fullName evidence="2">Uncharacterized protein</fullName>
    </submittedName>
</protein>
<evidence type="ECO:0000313" key="2">
    <source>
        <dbReference type="EMBL" id="CAH2038857.1"/>
    </source>
</evidence>
<gene>
    <name evidence="2" type="ORF">TAV2_LOCUS4057</name>
</gene>
<keyword evidence="3" id="KW-1185">Reference proteome</keyword>
<evidence type="ECO:0000256" key="1">
    <source>
        <dbReference type="SAM" id="MobiDB-lite"/>
    </source>
</evidence>
<proteinExistence type="predicted"/>